<organism evidence="1">
    <name type="scientific">bioreactor metagenome</name>
    <dbReference type="NCBI Taxonomy" id="1076179"/>
    <lineage>
        <taxon>unclassified sequences</taxon>
        <taxon>metagenomes</taxon>
        <taxon>ecological metagenomes</taxon>
    </lineage>
</organism>
<comment type="caution">
    <text evidence="1">The sequence shown here is derived from an EMBL/GenBank/DDBJ whole genome shotgun (WGS) entry which is preliminary data.</text>
</comment>
<dbReference type="PANTHER" id="PTHR13932:SF5">
    <property type="entry name" value="RADICAL S-ADENOSYL METHIONINE DOMAIN-CONTAINING PROTEIN 1, MITOCHONDRIAL"/>
    <property type="match status" value="1"/>
</dbReference>
<dbReference type="InterPro" id="IPR058240">
    <property type="entry name" value="rSAM_sf"/>
</dbReference>
<dbReference type="EMBL" id="VSSQ01000418">
    <property type="protein sequence ID" value="MPL94214.1"/>
    <property type="molecule type" value="Genomic_DNA"/>
</dbReference>
<protein>
    <submittedName>
        <fullName evidence="1">Oxygen-independent coproporphyrinogen-III oxidase-like protein YqeR</fullName>
        <ecNumber evidence="1">1.3.99.-</ecNumber>
    </submittedName>
</protein>
<dbReference type="Gene3D" id="3.30.750.200">
    <property type="match status" value="1"/>
</dbReference>
<dbReference type="SUPFAM" id="SSF102114">
    <property type="entry name" value="Radical SAM enzymes"/>
    <property type="match status" value="1"/>
</dbReference>
<proteinExistence type="predicted"/>
<evidence type="ECO:0000313" key="1">
    <source>
        <dbReference type="EMBL" id="MPL94214.1"/>
    </source>
</evidence>
<accession>A0A644VS35</accession>
<dbReference type="EC" id="1.3.99.-" evidence="1"/>
<dbReference type="GO" id="GO:0006779">
    <property type="term" value="P:porphyrin-containing compound biosynthetic process"/>
    <property type="evidence" value="ECO:0007669"/>
    <property type="project" value="TreeGrafter"/>
</dbReference>
<dbReference type="InterPro" id="IPR034505">
    <property type="entry name" value="Coproporphyrinogen-III_oxidase"/>
</dbReference>
<dbReference type="GO" id="GO:0005737">
    <property type="term" value="C:cytoplasm"/>
    <property type="evidence" value="ECO:0007669"/>
    <property type="project" value="TreeGrafter"/>
</dbReference>
<name>A0A644VS35_9ZZZZ</name>
<dbReference type="GO" id="GO:0016491">
    <property type="term" value="F:oxidoreductase activity"/>
    <property type="evidence" value="ECO:0007669"/>
    <property type="project" value="UniProtKB-KW"/>
</dbReference>
<keyword evidence="1" id="KW-0560">Oxidoreductase</keyword>
<dbReference type="PANTHER" id="PTHR13932">
    <property type="entry name" value="COPROPORPHYRINIGEN III OXIDASE"/>
    <property type="match status" value="1"/>
</dbReference>
<gene>
    <name evidence="1" type="primary">hemN_18</name>
    <name evidence="1" type="ORF">SDC9_40364</name>
</gene>
<sequence>MGIQSFKDTHLKWMNRRHTSDAAVKAYNIAREVGFDNISIDLIFGFDRLSAEDWSDNLKTAISLRPDHISSYQLSIEPGTKLGADYEKGDYKPLEDDVSHFQYSTLQTTLAEAGYVQYEVSSFALKGMEAKHNSSYWNHTPYLGLGPAAHSFDGVRRYANRPSLGAYIKRYSAEGIALSLTQGYREGYITTEVLTENDLFNESLMLSLRRVEGLNLTVLLDKFKSVDRDSFLNEINFLVEKGELQRDGGNIKIPSGKLFLSDGIIRVLFR</sequence>
<dbReference type="AlphaFoldDB" id="A0A644VS35"/>
<reference evidence="1" key="1">
    <citation type="submission" date="2019-08" db="EMBL/GenBank/DDBJ databases">
        <authorList>
            <person name="Kucharzyk K."/>
            <person name="Murdoch R.W."/>
            <person name="Higgins S."/>
            <person name="Loffler F."/>
        </authorList>
    </citation>
    <scope>NUCLEOTIDE SEQUENCE</scope>
</reference>
<dbReference type="GO" id="GO:0051539">
    <property type="term" value="F:4 iron, 4 sulfur cluster binding"/>
    <property type="evidence" value="ECO:0007669"/>
    <property type="project" value="TreeGrafter"/>
</dbReference>